<sequence length="358" mass="39561">MAAQAALLPDLTNDDIYLIISISDVKLNTTILQALLHGFYTGVLGVTLWTIFIVRSSTKNSSIGRYVMVFTIFILYMLATILFGENWASVHHAFIDEGQNCYTIFLDTNDFSPMLVRQYLMASITSCISTFIADSSLIWRCWIVWGHQWSIIIIPVLCTILNTVFKSIQTYYACTLTTNDIEDSAYNDSQGAKWKMSYTALTLTTTLWCTIFILYRIISVAGSGHGAGIRSYHRVIEALIESAALYSVVFIIDIVFVARNMLSGSYVDVLAAAIKGIAPTLLVGRVAAGHARPDDSWQEDNTSIVSSLNFGTGTVSTQDGDVSQSAELVEMDDLDSGLERNSMLIEEEAQEARSLNIV</sequence>
<feature type="transmembrane region" description="Helical" evidence="1">
    <location>
        <begin position="238"/>
        <end position="257"/>
    </location>
</feature>
<keyword evidence="1" id="KW-0812">Transmembrane</keyword>
<reference evidence="3" key="1">
    <citation type="journal article" date="2017" name="Nat. Ecol. Evol.">
        <title>Genome expansion and lineage-specific genetic innovations in the forest pathogenic fungi Armillaria.</title>
        <authorList>
            <person name="Sipos G."/>
            <person name="Prasanna A.N."/>
            <person name="Walter M.C."/>
            <person name="O'Connor E."/>
            <person name="Balint B."/>
            <person name="Krizsan K."/>
            <person name="Kiss B."/>
            <person name="Hess J."/>
            <person name="Varga T."/>
            <person name="Slot J."/>
            <person name="Riley R."/>
            <person name="Boka B."/>
            <person name="Rigling D."/>
            <person name="Barry K."/>
            <person name="Lee J."/>
            <person name="Mihaltcheva S."/>
            <person name="LaButti K."/>
            <person name="Lipzen A."/>
            <person name="Waldron R."/>
            <person name="Moloney N.M."/>
            <person name="Sperisen C."/>
            <person name="Kredics L."/>
            <person name="Vagvoelgyi C."/>
            <person name="Patrignani A."/>
            <person name="Fitzpatrick D."/>
            <person name="Nagy I."/>
            <person name="Doyle S."/>
            <person name="Anderson J.B."/>
            <person name="Grigoriev I.V."/>
            <person name="Gueldener U."/>
            <person name="Muensterkoetter M."/>
            <person name="Nagy L.G."/>
        </authorList>
    </citation>
    <scope>NUCLEOTIDE SEQUENCE [LARGE SCALE GENOMIC DNA]</scope>
    <source>
        <strain evidence="3">28-4</strain>
    </source>
</reference>
<name>A0A2H3B3Z0_9AGAR</name>
<keyword evidence="3" id="KW-1185">Reference proteome</keyword>
<keyword evidence="1" id="KW-1133">Transmembrane helix</keyword>
<protein>
    <recommendedName>
        <fullName evidence="4">Family A G protein-coupled receptor-like protein</fullName>
    </recommendedName>
</protein>
<feature type="transmembrane region" description="Helical" evidence="1">
    <location>
        <begin position="66"/>
        <end position="84"/>
    </location>
</feature>
<keyword evidence="1" id="KW-0472">Membrane</keyword>
<proteinExistence type="predicted"/>
<dbReference type="Proteomes" id="UP000218334">
    <property type="component" value="Unassembled WGS sequence"/>
</dbReference>
<accession>A0A2H3B3Z0</accession>
<dbReference type="STRING" id="1076256.A0A2H3B3Z0"/>
<dbReference type="EMBL" id="KZ293457">
    <property type="protein sequence ID" value="PBK63594.1"/>
    <property type="molecule type" value="Genomic_DNA"/>
</dbReference>
<evidence type="ECO:0000256" key="1">
    <source>
        <dbReference type="SAM" id="Phobius"/>
    </source>
</evidence>
<evidence type="ECO:0008006" key="4">
    <source>
        <dbReference type="Google" id="ProtNLM"/>
    </source>
</evidence>
<feature type="transmembrane region" description="Helical" evidence="1">
    <location>
        <begin position="196"/>
        <end position="218"/>
    </location>
</feature>
<gene>
    <name evidence="2" type="ORF">ARMSODRAFT_1023796</name>
</gene>
<organism evidence="2 3">
    <name type="scientific">Armillaria solidipes</name>
    <dbReference type="NCBI Taxonomy" id="1076256"/>
    <lineage>
        <taxon>Eukaryota</taxon>
        <taxon>Fungi</taxon>
        <taxon>Dikarya</taxon>
        <taxon>Basidiomycota</taxon>
        <taxon>Agaricomycotina</taxon>
        <taxon>Agaricomycetes</taxon>
        <taxon>Agaricomycetidae</taxon>
        <taxon>Agaricales</taxon>
        <taxon>Marasmiineae</taxon>
        <taxon>Physalacriaceae</taxon>
        <taxon>Armillaria</taxon>
    </lineage>
</organism>
<evidence type="ECO:0000313" key="2">
    <source>
        <dbReference type="EMBL" id="PBK63594.1"/>
    </source>
</evidence>
<dbReference type="AlphaFoldDB" id="A0A2H3B3Z0"/>
<evidence type="ECO:0000313" key="3">
    <source>
        <dbReference type="Proteomes" id="UP000218334"/>
    </source>
</evidence>
<feature type="transmembrane region" description="Helical" evidence="1">
    <location>
        <begin position="151"/>
        <end position="172"/>
    </location>
</feature>
<feature type="transmembrane region" description="Helical" evidence="1">
    <location>
        <begin position="34"/>
        <end position="54"/>
    </location>
</feature>